<dbReference type="InterPro" id="IPR008972">
    <property type="entry name" value="Cupredoxin"/>
</dbReference>
<dbReference type="EMBL" id="MBTG01000038">
    <property type="protein sequence ID" value="OPH49627.1"/>
    <property type="molecule type" value="Genomic_DNA"/>
</dbReference>
<feature type="domain" description="EfeO-type cupredoxin-like" evidence="2">
    <location>
        <begin position="64"/>
        <end position="138"/>
    </location>
</feature>
<reference evidence="4" key="1">
    <citation type="submission" date="2016-07" db="EMBL/GenBank/DDBJ databases">
        <authorList>
            <person name="Florea S."/>
            <person name="Webb J.S."/>
            <person name="Jaromczyk J."/>
            <person name="Schardl C.L."/>
        </authorList>
    </citation>
    <scope>NUCLEOTIDE SEQUENCE [LARGE SCALE GENOMIC DNA]</scope>
    <source>
        <strain evidence="4">CY1</strain>
    </source>
</reference>
<dbReference type="OrthoDB" id="9773354at2"/>
<keyword evidence="1" id="KW-0472">Membrane</keyword>
<dbReference type="Gene3D" id="2.60.40.420">
    <property type="entry name" value="Cupredoxins - blue copper proteins"/>
    <property type="match status" value="1"/>
</dbReference>
<name>A0A1V4HBB6_9BACL</name>
<gene>
    <name evidence="3" type="ORF">BC351_37160</name>
</gene>
<accession>A0A1V4HBB6</accession>
<feature type="transmembrane region" description="Helical" evidence="1">
    <location>
        <begin position="12"/>
        <end position="29"/>
    </location>
</feature>
<organism evidence="3 4">
    <name type="scientific">Paenibacillus ferrarius</name>
    <dbReference type="NCBI Taxonomy" id="1469647"/>
    <lineage>
        <taxon>Bacteria</taxon>
        <taxon>Bacillati</taxon>
        <taxon>Bacillota</taxon>
        <taxon>Bacilli</taxon>
        <taxon>Bacillales</taxon>
        <taxon>Paenibacillaceae</taxon>
        <taxon>Paenibacillus</taxon>
    </lineage>
</organism>
<proteinExistence type="predicted"/>
<keyword evidence="1" id="KW-1133">Transmembrane helix</keyword>
<dbReference type="AlphaFoldDB" id="A0A1V4HBB6"/>
<evidence type="ECO:0000259" key="2">
    <source>
        <dbReference type="Pfam" id="PF13473"/>
    </source>
</evidence>
<evidence type="ECO:0000313" key="3">
    <source>
        <dbReference type="EMBL" id="OPH49627.1"/>
    </source>
</evidence>
<comment type="caution">
    <text evidence="3">The sequence shown here is derived from an EMBL/GenBank/DDBJ whole genome shotgun (WGS) entry which is preliminary data.</text>
</comment>
<dbReference type="Proteomes" id="UP000190626">
    <property type="component" value="Unassembled WGS sequence"/>
</dbReference>
<dbReference type="STRING" id="1469647.BC351_37160"/>
<keyword evidence="4" id="KW-1185">Reference proteome</keyword>
<protein>
    <recommendedName>
        <fullName evidence="2">EfeO-type cupredoxin-like domain-containing protein</fullName>
    </recommendedName>
</protein>
<evidence type="ECO:0000256" key="1">
    <source>
        <dbReference type="SAM" id="Phobius"/>
    </source>
</evidence>
<dbReference type="Pfam" id="PF13473">
    <property type="entry name" value="Cupredoxin_1"/>
    <property type="match status" value="1"/>
</dbReference>
<keyword evidence="1" id="KW-0812">Transmembrane</keyword>
<dbReference type="SUPFAM" id="SSF49503">
    <property type="entry name" value="Cupredoxins"/>
    <property type="match status" value="1"/>
</dbReference>
<evidence type="ECO:0000313" key="4">
    <source>
        <dbReference type="Proteomes" id="UP000190626"/>
    </source>
</evidence>
<sequence length="148" mass="16441">MSRVWIIKRKHFYLAAAALLVIFGGWLYISRDSIMPTLADSASERTIQLVVGEFKSTTKEGKTIEAYRWDPGTVIVRKGEKIKLSIYGVNGESHPFLIEGLNISGEVQKGKETVVHFTANQEGTYRLICMTHADVAHGGPMIGYIVVD</sequence>
<dbReference type="InterPro" id="IPR028096">
    <property type="entry name" value="EfeO_Cupredoxin"/>
</dbReference>